<dbReference type="EMBL" id="JACHXN010000004">
    <property type="protein sequence ID" value="MBB3145248.1"/>
    <property type="molecule type" value="Genomic_DNA"/>
</dbReference>
<evidence type="ECO:0000313" key="3">
    <source>
        <dbReference type="EMBL" id="MBB3145248.1"/>
    </source>
</evidence>
<dbReference type="PANTHER" id="PTHR38340:SF1">
    <property type="entry name" value="S-LAYER PROTEIN"/>
    <property type="match status" value="1"/>
</dbReference>
<dbReference type="InterPro" id="IPR001343">
    <property type="entry name" value="Hemolysn_Ca-bd"/>
</dbReference>
<gene>
    <name evidence="3" type="ORF">FHS21_001653</name>
</gene>
<evidence type="ECO:0000256" key="1">
    <source>
        <dbReference type="ARBA" id="ARBA00004613"/>
    </source>
</evidence>
<accession>A0A839U3J3</accession>
<dbReference type="PROSITE" id="PS00330">
    <property type="entry name" value="HEMOLYSIN_CALCIUM"/>
    <property type="match status" value="1"/>
</dbReference>
<evidence type="ECO:0000313" key="4">
    <source>
        <dbReference type="Proteomes" id="UP000554520"/>
    </source>
</evidence>
<protein>
    <submittedName>
        <fullName evidence="3">Ca2+-binding RTX toxin-like protein</fullName>
    </submittedName>
</protein>
<dbReference type="SUPFAM" id="SSF51120">
    <property type="entry name" value="beta-Roll"/>
    <property type="match status" value="2"/>
</dbReference>
<sequence>MALDPALFSLLGIYNGTWSHLNINPLLPVINGTEFDPRVPNSGNDEITLSAGINLNLRVNGLSGNDFIDGRGFGVASRFDGGDGSDQIYGGAGINTINGDNGNDYIDGGGGADRLTGGAGMDTVSYASSTATTGAGITLTLSASGGASFSAGNSGAGADVILGGFENVVGTNLNDTITGNAGNNILIGLGGNNVLKGMGGDDTLIGGAGINILDGGLGNDRIIAGAGSTTMYGGGELPGAYGDDVFIFGSDTRSINIDDFHYTGAPDEFDKIDLSAIDADVNQAGKQTFTSFVVTEFQSGYQPLIGELVFVGRGAHNLGSLIADTNGDGQVDVRITFGHNSSDLVGLSDFIL</sequence>
<organism evidence="3 4">
    <name type="scientific">Phyllobacterium trifolii</name>
    <dbReference type="NCBI Taxonomy" id="300193"/>
    <lineage>
        <taxon>Bacteria</taxon>
        <taxon>Pseudomonadati</taxon>
        <taxon>Pseudomonadota</taxon>
        <taxon>Alphaproteobacteria</taxon>
        <taxon>Hyphomicrobiales</taxon>
        <taxon>Phyllobacteriaceae</taxon>
        <taxon>Phyllobacterium</taxon>
    </lineage>
</organism>
<comment type="subcellular location">
    <subcellularLocation>
        <location evidence="1">Secreted</location>
    </subcellularLocation>
</comment>
<dbReference type="RefSeq" id="WP_183661586.1">
    <property type="nucleotide sequence ID" value="NZ_JACHXN010000004.1"/>
</dbReference>
<dbReference type="GO" id="GO:0005576">
    <property type="term" value="C:extracellular region"/>
    <property type="evidence" value="ECO:0007669"/>
    <property type="project" value="UniProtKB-SubCell"/>
</dbReference>
<dbReference type="Proteomes" id="UP000554520">
    <property type="component" value="Unassembled WGS sequence"/>
</dbReference>
<reference evidence="3 4" key="1">
    <citation type="submission" date="2020-08" db="EMBL/GenBank/DDBJ databases">
        <title>Genomic Encyclopedia of Type Strains, Phase III (KMG-III): the genomes of soil and plant-associated and newly described type strains.</title>
        <authorList>
            <person name="Whitman W."/>
        </authorList>
    </citation>
    <scope>NUCLEOTIDE SEQUENCE [LARGE SCALE GENOMIC DNA]</scope>
    <source>
        <strain evidence="3 4">CECT 7015</strain>
    </source>
</reference>
<keyword evidence="2" id="KW-0964">Secreted</keyword>
<dbReference type="Pfam" id="PF00353">
    <property type="entry name" value="HemolysinCabind"/>
    <property type="match status" value="3"/>
</dbReference>
<proteinExistence type="predicted"/>
<dbReference type="PRINTS" id="PR00313">
    <property type="entry name" value="CABNDNGRPT"/>
</dbReference>
<dbReference type="InterPro" id="IPR050557">
    <property type="entry name" value="RTX_toxin/Mannuronan_C5-epim"/>
</dbReference>
<dbReference type="Gene3D" id="2.150.10.10">
    <property type="entry name" value="Serralysin-like metalloprotease, C-terminal"/>
    <property type="match status" value="3"/>
</dbReference>
<name>A0A839U3J3_9HYPH</name>
<evidence type="ECO:0000256" key="2">
    <source>
        <dbReference type="ARBA" id="ARBA00022525"/>
    </source>
</evidence>
<dbReference type="GO" id="GO:0005509">
    <property type="term" value="F:calcium ion binding"/>
    <property type="evidence" value="ECO:0007669"/>
    <property type="project" value="InterPro"/>
</dbReference>
<dbReference type="InterPro" id="IPR018511">
    <property type="entry name" value="Hemolysin-typ_Ca-bd_CS"/>
</dbReference>
<comment type="caution">
    <text evidence="3">The sequence shown here is derived from an EMBL/GenBank/DDBJ whole genome shotgun (WGS) entry which is preliminary data.</text>
</comment>
<dbReference type="PANTHER" id="PTHR38340">
    <property type="entry name" value="S-LAYER PROTEIN"/>
    <property type="match status" value="1"/>
</dbReference>
<dbReference type="InterPro" id="IPR011049">
    <property type="entry name" value="Serralysin-like_metalloprot_C"/>
</dbReference>
<keyword evidence="4" id="KW-1185">Reference proteome</keyword>
<dbReference type="AlphaFoldDB" id="A0A839U3J3"/>